<sequence>MLSDSFKQVCCANNASSVEMRMRVFPVTLHEAGLWRIKTQVKEQLRNELAMMNQGSEECARSYFLRLQWLLQRWPDHGISEILMKDIFVDGLRRNFRSG</sequence>
<dbReference type="Proteomes" id="UP000828251">
    <property type="component" value="Unassembled WGS sequence"/>
</dbReference>
<protein>
    <submittedName>
        <fullName evidence="1">Uncharacterized protein</fullName>
    </submittedName>
</protein>
<gene>
    <name evidence="1" type="ORF">J1N35_040164</name>
</gene>
<evidence type="ECO:0000313" key="1">
    <source>
        <dbReference type="EMBL" id="KAH1038421.1"/>
    </source>
</evidence>
<reference evidence="1 2" key="1">
    <citation type="journal article" date="2021" name="Plant Biotechnol. J.">
        <title>Multi-omics assisted identification of the key and species-specific regulatory components of drought-tolerant mechanisms in Gossypium stocksii.</title>
        <authorList>
            <person name="Yu D."/>
            <person name="Ke L."/>
            <person name="Zhang D."/>
            <person name="Wu Y."/>
            <person name="Sun Y."/>
            <person name="Mei J."/>
            <person name="Sun J."/>
            <person name="Sun Y."/>
        </authorList>
    </citation>
    <scope>NUCLEOTIDE SEQUENCE [LARGE SCALE GENOMIC DNA]</scope>
    <source>
        <strain evidence="2">cv. E1</strain>
        <tissue evidence="1">Leaf</tissue>
    </source>
</reference>
<dbReference type="OrthoDB" id="999762at2759"/>
<keyword evidence="2" id="KW-1185">Reference proteome</keyword>
<organism evidence="1 2">
    <name type="scientific">Gossypium stocksii</name>
    <dbReference type="NCBI Taxonomy" id="47602"/>
    <lineage>
        <taxon>Eukaryota</taxon>
        <taxon>Viridiplantae</taxon>
        <taxon>Streptophyta</taxon>
        <taxon>Embryophyta</taxon>
        <taxon>Tracheophyta</taxon>
        <taxon>Spermatophyta</taxon>
        <taxon>Magnoliopsida</taxon>
        <taxon>eudicotyledons</taxon>
        <taxon>Gunneridae</taxon>
        <taxon>Pentapetalae</taxon>
        <taxon>rosids</taxon>
        <taxon>malvids</taxon>
        <taxon>Malvales</taxon>
        <taxon>Malvaceae</taxon>
        <taxon>Malvoideae</taxon>
        <taxon>Gossypium</taxon>
    </lineage>
</organism>
<accession>A0A9D3UD27</accession>
<name>A0A9D3UD27_9ROSI</name>
<dbReference type="EMBL" id="JAIQCV010000012">
    <property type="protein sequence ID" value="KAH1038421.1"/>
    <property type="molecule type" value="Genomic_DNA"/>
</dbReference>
<comment type="caution">
    <text evidence="1">The sequence shown here is derived from an EMBL/GenBank/DDBJ whole genome shotgun (WGS) entry which is preliminary data.</text>
</comment>
<dbReference type="AlphaFoldDB" id="A0A9D3UD27"/>
<evidence type="ECO:0000313" key="2">
    <source>
        <dbReference type="Proteomes" id="UP000828251"/>
    </source>
</evidence>
<proteinExistence type="predicted"/>